<accession>A0A2D3WKM8</accession>
<name>A0A2D3WKM8_9BACT</name>
<evidence type="ECO:0008006" key="3">
    <source>
        <dbReference type="Google" id="ProtNLM"/>
    </source>
</evidence>
<proteinExistence type="predicted"/>
<comment type="caution">
    <text evidence="1">The sequence shown here is derived from an EMBL/GenBank/DDBJ whole genome shotgun (WGS) entry which is preliminary data.</text>
</comment>
<evidence type="ECO:0000313" key="2">
    <source>
        <dbReference type="Proteomes" id="UP000231638"/>
    </source>
</evidence>
<organism evidence="1 2">
    <name type="scientific">Sulfurospirillum cavolei</name>
    <dbReference type="NCBI Taxonomy" id="366522"/>
    <lineage>
        <taxon>Bacteria</taxon>
        <taxon>Pseudomonadati</taxon>
        <taxon>Campylobacterota</taxon>
        <taxon>Epsilonproteobacteria</taxon>
        <taxon>Campylobacterales</taxon>
        <taxon>Sulfurospirillaceae</taxon>
        <taxon>Sulfurospirillum</taxon>
    </lineage>
</organism>
<evidence type="ECO:0000313" key="1">
    <source>
        <dbReference type="EMBL" id="DAB37093.1"/>
    </source>
</evidence>
<protein>
    <recommendedName>
        <fullName evidence="3">Cysteine-rich small domain-containing protein</fullName>
    </recommendedName>
</protein>
<dbReference type="AlphaFoldDB" id="A0A2D3WKM8"/>
<reference evidence="1 2" key="1">
    <citation type="journal article" date="2017" name="Front. Microbiol.">
        <title>Comparative Genomic Analysis of the Class Epsilonproteobacteria and Proposed Reclassification to Epsilonbacteraeota (phyl. nov.).</title>
        <authorList>
            <person name="Waite D.W."/>
            <person name="Vanwonterghem I."/>
            <person name="Rinke C."/>
            <person name="Parks D.H."/>
            <person name="Zhang Y."/>
            <person name="Takai K."/>
            <person name="Sievert S.M."/>
            <person name="Simon J."/>
            <person name="Campbell B.J."/>
            <person name="Hanson T.E."/>
            <person name="Woyke T."/>
            <person name="Klotz M.G."/>
            <person name="Hugenholtz P."/>
        </authorList>
    </citation>
    <scope>NUCLEOTIDE SEQUENCE [LARGE SCALE GENOMIC DNA]</scope>
    <source>
        <strain evidence="1">UBA11420</strain>
    </source>
</reference>
<dbReference type="Proteomes" id="UP000231638">
    <property type="component" value="Unassembled WGS sequence"/>
</dbReference>
<dbReference type="EMBL" id="DLUG01000044">
    <property type="protein sequence ID" value="DAB37093.1"/>
    <property type="molecule type" value="Genomic_DNA"/>
</dbReference>
<gene>
    <name evidence="1" type="ORF">CFH80_01425</name>
</gene>
<sequence>MSYLHWFEAHANKHHAIIVKLLTQKMSKEAIIDYFTFEKMRLNEPDFCPLYADCQKCHAMEKLNCYLCACPHFRFNDEGIACREGITYKSTCAIASRKGRYVIFENVAHLDCSLCTVPHTEAFIAKHFDLEWKHLMRACLEHALKA</sequence>